<feature type="compositionally biased region" description="Basic and acidic residues" evidence="1">
    <location>
        <begin position="1"/>
        <end position="17"/>
    </location>
</feature>
<organism evidence="2 3">
    <name type="scientific">Penicillium bovifimosum</name>
    <dbReference type="NCBI Taxonomy" id="126998"/>
    <lineage>
        <taxon>Eukaryota</taxon>
        <taxon>Fungi</taxon>
        <taxon>Dikarya</taxon>
        <taxon>Ascomycota</taxon>
        <taxon>Pezizomycotina</taxon>
        <taxon>Eurotiomycetes</taxon>
        <taxon>Eurotiomycetidae</taxon>
        <taxon>Eurotiales</taxon>
        <taxon>Aspergillaceae</taxon>
        <taxon>Penicillium</taxon>
    </lineage>
</organism>
<feature type="compositionally biased region" description="Low complexity" evidence="1">
    <location>
        <begin position="147"/>
        <end position="172"/>
    </location>
</feature>
<feature type="region of interest" description="Disordered" evidence="1">
    <location>
        <begin position="1"/>
        <end position="43"/>
    </location>
</feature>
<evidence type="ECO:0000313" key="2">
    <source>
        <dbReference type="EMBL" id="KAJ5121561.1"/>
    </source>
</evidence>
<dbReference type="AlphaFoldDB" id="A0A9W9GJS7"/>
<dbReference type="Proteomes" id="UP001149079">
    <property type="component" value="Unassembled WGS sequence"/>
</dbReference>
<gene>
    <name evidence="2" type="ORF">N7515_009522</name>
</gene>
<feature type="region of interest" description="Disordered" evidence="1">
    <location>
        <begin position="124"/>
        <end position="206"/>
    </location>
</feature>
<evidence type="ECO:0000313" key="3">
    <source>
        <dbReference type="Proteomes" id="UP001149079"/>
    </source>
</evidence>
<dbReference type="GeneID" id="81409436"/>
<accession>A0A9W9GJS7</accession>
<reference evidence="2" key="1">
    <citation type="submission" date="2022-11" db="EMBL/GenBank/DDBJ databases">
        <authorList>
            <person name="Petersen C."/>
        </authorList>
    </citation>
    <scope>NUCLEOTIDE SEQUENCE</scope>
    <source>
        <strain evidence="2">IBT 22155</strain>
    </source>
</reference>
<name>A0A9W9GJS7_9EURO</name>
<dbReference type="RefSeq" id="XP_056518065.1">
    <property type="nucleotide sequence ID" value="XM_056670266.1"/>
</dbReference>
<protein>
    <submittedName>
        <fullName evidence="2">Uncharacterized protein</fullName>
    </submittedName>
</protein>
<proteinExistence type="predicted"/>
<reference evidence="2" key="2">
    <citation type="journal article" date="2023" name="IMA Fungus">
        <title>Comparative genomic study of the Penicillium genus elucidates a diverse pangenome and 15 lateral gene transfer events.</title>
        <authorList>
            <person name="Petersen C."/>
            <person name="Sorensen T."/>
            <person name="Nielsen M.R."/>
            <person name="Sondergaard T.E."/>
            <person name="Sorensen J.L."/>
            <person name="Fitzpatrick D.A."/>
            <person name="Frisvad J.C."/>
            <person name="Nielsen K.L."/>
        </authorList>
    </citation>
    <scope>NUCLEOTIDE SEQUENCE</scope>
    <source>
        <strain evidence="2">IBT 22155</strain>
    </source>
</reference>
<comment type="caution">
    <text evidence="2">The sequence shown here is derived from an EMBL/GenBank/DDBJ whole genome shotgun (WGS) entry which is preliminary data.</text>
</comment>
<sequence>MRAHIQRIDDAVARGDSDDGGEPLSHPDVIIYSEPPPEGEPFDLSSASIAEAEVVRQAKEVPMALKEGTAGPQFIWPLNSEPAPIPAPVPIPAPAPIPVPVLIPAPTPAPASIPASIPAAASIPASIPTSAPKSVQLQRTRSKKSTQQKQQVSKSASAPTSTPTSIPVSESVRPQQIRSTQKRLEPTDVGTPPARRTRSRLASKKD</sequence>
<feature type="compositionally biased region" description="Basic residues" evidence="1">
    <location>
        <begin position="195"/>
        <end position="206"/>
    </location>
</feature>
<keyword evidence="3" id="KW-1185">Reference proteome</keyword>
<dbReference type="EMBL" id="JAPQKL010000007">
    <property type="protein sequence ID" value="KAJ5121561.1"/>
    <property type="molecule type" value="Genomic_DNA"/>
</dbReference>
<evidence type="ECO:0000256" key="1">
    <source>
        <dbReference type="SAM" id="MobiDB-lite"/>
    </source>
</evidence>